<proteinExistence type="predicted"/>
<feature type="compositionally biased region" description="Basic residues" evidence="1">
    <location>
        <begin position="77"/>
        <end position="88"/>
    </location>
</feature>
<dbReference type="AlphaFoldDB" id="A0A2S6BS83"/>
<evidence type="ECO:0000313" key="2">
    <source>
        <dbReference type="EMBL" id="PPJ50332.1"/>
    </source>
</evidence>
<sequence>MSSFNDLGARHQQLIGAVIKNLEHPQVDWDQVAKDAEFSSAKYARDEYKKAREKLGGTTKKGKGGSDDAAGGTPATKPKKTPASRKRKAVDEDDAEDATPSKISKKSKAKKVDTPISEDDDKKANGDVQVKAEMTDGEDDDHL</sequence>
<comment type="caution">
    <text evidence="2">The sequence shown here is derived from an EMBL/GenBank/DDBJ whole genome shotgun (WGS) entry which is preliminary data.</text>
</comment>
<dbReference type="Proteomes" id="UP000237631">
    <property type="component" value="Unassembled WGS sequence"/>
</dbReference>
<name>A0A2S6BS83_9PEZI</name>
<organism evidence="2 3">
    <name type="scientific">Cercospora berteroae</name>
    <dbReference type="NCBI Taxonomy" id="357750"/>
    <lineage>
        <taxon>Eukaryota</taxon>
        <taxon>Fungi</taxon>
        <taxon>Dikarya</taxon>
        <taxon>Ascomycota</taxon>
        <taxon>Pezizomycotina</taxon>
        <taxon>Dothideomycetes</taxon>
        <taxon>Dothideomycetidae</taxon>
        <taxon>Mycosphaerellales</taxon>
        <taxon>Mycosphaerellaceae</taxon>
        <taxon>Cercospora</taxon>
    </lineage>
</organism>
<dbReference type="EMBL" id="PNEN01001788">
    <property type="protein sequence ID" value="PPJ50332.1"/>
    <property type="molecule type" value="Genomic_DNA"/>
</dbReference>
<keyword evidence="3" id="KW-1185">Reference proteome</keyword>
<reference evidence="3" key="1">
    <citation type="journal article" date="2017" name="bioRxiv">
        <title>Conservation of a gene cluster reveals novel cercosporin biosynthetic mechanisms and extends production to the genus Colletotrichum.</title>
        <authorList>
            <person name="de Jonge R."/>
            <person name="Ebert M.K."/>
            <person name="Huitt-Roehl C.R."/>
            <person name="Pal P."/>
            <person name="Suttle J.C."/>
            <person name="Spanner R.E."/>
            <person name="Neubauer J.D."/>
            <person name="Jurick W.M.II."/>
            <person name="Stott K.A."/>
            <person name="Secor G.A."/>
            <person name="Thomma B.P.H.J."/>
            <person name="Van de Peer Y."/>
            <person name="Townsend C.A."/>
            <person name="Bolton M.D."/>
        </authorList>
    </citation>
    <scope>NUCLEOTIDE SEQUENCE [LARGE SCALE GENOMIC DNA]</scope>
    <source>
        <strain evidence="3">CBS538.71</strain>
    </source>
</reference>
<protein>
    <submittedName>
        <fullName evidence="2">Uncharacterized protein</fullName>
    </submittedName>
</protein>
<evidence type="ECO:0000256" key="1">
    <source>
        <dbReference type="SAM" id="MobiDB-lite"/>
    </source>
</evidence>
<evidence type="ECO:0000313" key="3">
    <source>
        <dbReference type="Proteomes" id="UP000237631"/>
    </source>
</evidence>
<gene>
    <name evidence="2" type="ORF">CBER1_06461</name>
</gene>
<accession>A0A2S6BS83</accession>
<feature type="compositionally biased region" description="Basic and acidic residues" evidence="1">
    <location>
        <begin position="38"/>
        <end position="55"/>
    </location>
</feature>
<dbReference type="OrthoDB" id="3650424at2759"/>
<feature type="region of interest" description="Disordered" evidence="1">
    <location>
        <begin position="38"/>
        <end position="143"/>
    </location>
</feature>